<organism evidence="1 2">
    <name type="scientific">Leptospira mayottensis 200901122</name>
    <dbReference type="NCBI Taxonomy" id="1193010"/>
    <lineage>
        <taxon>Bacteria</taxon>
        <taxon>Pseudomonadati</taxon>
        <taxon>Spirochaetota</taxon>
        <taxon>Spirochaetia</taxon>
        <taxon>Leptospirales</taxon>
        <taxon>Leptospiraceae</taxon>
        <taxon>Leptospira</taxon>
    </lineage>
</organism>
<sequence length="181" mass="19718">MLYVKGILPIWSFTVITPVVGVTEEPEEDPAFTSTSVSTDPVLVVGPLLEPEPTLDPVLESELPPVFVFVSLAEEELPVLAFVLPPVEDPELSLEPDPALELELPTFVFALVSVEGSPALVFVLPPTEDPELLEPEPTLDPVLESELPPVFVFTSLPELELLLDPDPVVELESPEESFLDE</sequence>
<name>A0AA87MPT4_9LEPT</name>
<gene>
    <name evidence="1" type="ORF">LEP1GSC125_3557</name>
</gene>
<evidence type="ECO:0000313" key="2">
    <source>
        <dbReference type="Proteomes" id="UP000001343"/>
    </source>
</evidence>
<proteinExistence type="predicted"/>
<dbReference type="EMBL" id="AKWM02000040">
    <property type="protein sequence ID" value="EKS00086.1"/>
    <property type="molecule type" value="Genomic_DNA"/>
</dbReference>
<comment type="caution">
    <text evidence="1">The sequence shown here is derived from an EMBL/GenBank/DDBJ whole genome shotgun (WGS) entry which is preliminary data.</text>
</comment>
<reference evidence="1 2" key="1">
    <citation type="journal article" date="2014" name="Int. J. Syst. Evol. Microbiol.">
        <title>Leptospira mayottensis sp. nov., a pathogenic species of the genus Leptospira isolated from humans.</title>
        <authorList>
            <person name="Bourhy P."/>
            <person name="Collet L."/>
            <person name="Brisse S."/>
            <person name="Picardeau M."/>
        </authorList>
    </citation>
    <scope>NUCLEOTIDE SEQUENCE [LARGE SCALE GENOMIC DNA]</scope>
    <source>
        <strain evidence="1 2">200901122</strain>
    </source>
</reference>
<accession>A0AA87MPT4</accession>
<dbReference type="AlphaFoldDB" id="A0AA87MPT4"/>
<dbReference type="Proteomes" id="UP000001343">
    <property type="component" value="Unassembled WGS sequence"/>
</dbReference>
<evidence type="ECO:0000313" key="1">
    <source>
        <dbReference type="EMBL" id="EKS00086.1"/>
    </source>
</evidence>
<protein>
    <submittedName>
        <fullName evidence="1">Uncharacterized protein</fullName>
    </submittedName>
</protein>